<feature type="domain" description="NADH:quinone oxidoreductase/Mrp antiporter transmembrane" evidence="7">
    <location>
        <begin position="130"/>
        <end position="419"/>
    </location>
</feature>
<comment type="caution">
    <text evidence="9">The sequence shown here is derived from an EMBL/GenBank/DDBJ whole genome shotgun (WGS) entry which is preliminary data.</text>
</comment>
<dbReference type="NCBIfam" id="NF005141">
    <property type="entry name" value="PRK06590.1"/>
    <property type="match status" value="1"/>
</dbReference>
<evidence type="ECO:0000256" key="6">
    <source>
        <dbReference type="RuleBase" id="RU000320"/>
    </source>
</evidence>
<reference evidence="9 10" key="1">
    <citation type="submission" date="2017-02" db="EMBL/GenBank/DDBJ databases">
        <title>Bacillus pseudomycoides isolate FSL K6-0042.</title>
        <authorList>
            <person name="Kovac J."/>
        </authorList>
    </citation>
    <scope>NUCLEOTIDE SEQUENCE [LARGE SCALE GENOMIC DNA]</scope>
    <source>
        <strain evidence="9 10">FSL K6-0042</strain>
    </source>
</reference>
<name>A0A1Y3MJE2_9BACI</name>
<evidence type="ECO:0000259" key="8">
    <source>
        <dbReference type="Pfam" id="PF00662"/>
    </source>
</evidence>
<dbReference type="GO" id="GO:0042773">
    <property type="term" value="P:ATP synthesis coupled electron transport"/>
    <property type="evidence" value="ECO:0007669"/>
    <property type="project" value="InterPro"/>
</dbReference>
<keyword evidence="5" id="KW-0472">Membrane</keyword>
<dbReference type="Pfam" id="PF00662">
    <property type="entry name" value="Proton_antipo_N"/>
    <property type="match status" value="1"/>
</dbReference>
<evidence type="ECO:0000313" key="10">
    <source>
        <dbReference type="Proteomes" id="UP000195321"/>
    </source>
</evidence>
<dbReference type="RefSeq" id="WP_016112669.1">
    <property type="nucleotide sequence ID" value="NZ_JARHXM010000027.1"/>
</dbReference>
<evidence type="ECO:0000313" key="9">
    <source>
        <dbReference type="EMBL" id="OUM49934.1"/>
    </source>
</evidence>
<dbReference type="Pfam" id="PF00361">
    <property type="entry name" value="Proton_antipo_M"/>
    <property type="match status" value="1"/>
</dbReference>
<dbReference type="GO" id="GO:0003954">
    <property type="term" value="F:NADH dehydrogenase activity"/>
    <property type="evidence" value="ECO:0007669"/>
    <property type="project" value="TreeGrafter"/>
</dbReference>
<dbReference type="InterPro" id="IPR001750">
    <property type="entry name" value="ND/Mrp_TM"/>
</dbReference>
<evidence type="ECO:0000256" key="5">
    <source>
        <dbReference type="ARBA" id="ARBA00023136"/>
    </source>
</evidence>
<feature type="domain" description="NADH-Ubiquinone oxidoreductase (complex I) chain 5 N-terminal" evidence="8">
    <location>
        <begin position="64"/>
        <end position="114"/>
    </location>
</feature>
<dbReference type="Proteomes" id="UP000195321">
    <property type="component" value="Unassembled WGS sequence"/>
</dbReference>
<gene>
    <name evidence="9" type="ORF">BW425_04765</name>
</gene>
<dbReference type="GO" id="GO:0008137">
    <property type="term" value="F:NADH dehydrogenase (ubiquinone) activity"/>
    <property type="evidence" value="ECO:0007669"/>
    <property type="project" value="InterPro"/>
</dbReference>
<dbReference type="GO" id="GO:0005886">
    <property type="term" value="C:plasma membrane"/>
    <property type="evidence" value="ECO:0007669"/>
    <property type="project" value="UniProtKB-SubCell"/>
</dbReference>
<dbReference type="PANTHER" id="PTHR42829:SF2">
    <property type="entry name" value="NADH-UBIQUINONE OXIDOREDUCTASE CHAIN 5"/>
    <property type="match status" value="1"/>
</dbReference>
<dbReference type="InterPro" id="IPR018393">
    <property type="entry name" value="NADHpl_OxRdtase_5_subgr"/>
</dbReference>
<organism evidence="9 10">
    <name type="scientific">Bacillus pseudomycoides</name>
    <dbReference type="NCBI Taxonomy" id="64104"/>
    <lineage>
        <taxon>Bacteria</taxon>
        <taxon>Bacillati</taxon>
        <taxon>Bacillota</taxon>
        <taxon>Bacilli</taxon>
        <taxon>Bacillales</taxon>
        <taxon>Bacillaceae</taxon>
        <taxon>Bacillus</taxon>
        <taxon>Bacillus cereus group</taxon>
    </lineage>
</organism>
<dbReference type="PANTHER" id="PTHR42829">
    <property type="entry name" value="NADH-UBIQUINONE OXIDOREDUCTASE CHAIN 5"/>
    <property type="match status" value="1"/>
</dbReference>
<dbReference type="Gene3D" id="1.20.5.2700">
    <property type="match status" value="1"/>
</dbReference>
<dbReference type="EMBL" id="MWPX01000003">
    <property type="protein sequence ID" value="OUM49934.1"/>
    <property type="molecule type" value="Genomic_DNA"/>
</dbReference>
<sequence>MIDYAWLIPLFPLTSFFLLVMFGGKLREGSSLLGIFLTFLSFVGAATVLIERFSSETVKHQWLWLRIGDVDLSFGFEINALNALMLFIVTLVSFLVHVYSKGYMHGDERLPVFYAYLGLFTFAMLGLVISTNLLQLYIFWELVGLGSFLLIGFYFFKEEAKAAAKKAFIMTRIGDVGLFIGMILLFWQAGSFEYEVIFKAMKMGDISPTMITLTAILIFIGAMGKSGQFPLHTWLPDAMEGPTPVSALIHAATMVAAGVYLVATMFPLFSASPAAMQTVAVVGAFTAIFAASIGLVQTDIKRVLAYSTVSQLGYMMLALGSAGYVAGVFHLTTHAFFKALLFLAAGSVIHAVHTQNINEMGGLQKKMKVTGLLFLIGTLAISGVPLFSGFFSKDEILAATWMHGNYVLFVLAVLAAFLTAFYMFRLYFLVFTGEAKKEEGVHESPRVMTFPMIVLGILAVLAGYINTPWFGTFLGDWLTKNVPFQVEQSHGPVWIMIVATFVSFAGILAAYLIYGKRSISRDRDGGKETVLYSLLKEKYYVDEMYSVTVLPLVKGIAYVLHLCEVYIVEGIAQLIRGIVRGASIVGSKLQNGNVQVYGTAVAVSVATLVVILLYTGGYWQ</sequence>
<comment type="similarity">
    <text evidence="2">Belongs to the CPA3 antiporters (TC 2.A.63) subunit A family.</text>
</comment>
<keyword evidence="3 6" id="KW-0812">Transmembrane</keyword>
<evidence type="ECO:0000259" key="7">
    <source>
        <dbReference type="Pfam" id="PF00361"/>
    </source>
</evidence>
<dbReference type="NCBIfam" id="TIGR01974">
    <property type="entry name" value="NDH_I_L"/>
    <property type="match status" value="1"/>
</dbReference>
<evidence type="ECO:0000256" key="4">
    <source>
        <dbReference type="ARBA" id="ARBA00022989"/>
    </source>
</evidence>
<dbReference type="PRINTS" id="PR01434">
    <property type="entry name" value="NADHDHGNASE5"/>
</dbReference>
<accession>A0A1Y3MJE2</accession>
<dbReference type="InterPro" id="IPR003945">
    <property type="entry name" value="NU5C-like"/>
</dbReference>
<evidence type="ECO:0000256" key="3">
    <source>
        <dbReference type="ARBA" id="ARBA00022692"/>
    </source>
</evidence>
<keyword evidence="4" id="KW-1133">Transmembrane helix</keyword>
<dbReference type="PRINTS" id="PR01435">
    <property type="entry name" value="NPOXDRDTASE5"/>
</dbReference>
<dbReference type="AlphaFoldDB" id="A0A1Y3MJE2"/>
<comment type="subcellular location">
    <subcellularLocation>
        <location evidence="1">Cell membrane</location>
        <topology evidence="1">Multi-pass membrane protein</topology>
    </subcellularLocation>
    <subcellularLocation>
        <location evidence="6">Membrane</location>
        <topology evidence="6">Multi-pass membrane protein</topology>
    </subcellularLocation>
</comment>
<evidence type="ECO:0000256" key="1">
    <source>
        <dbReference type="ARBA" id="ARBA00004651"/>
    </source>
</evidence>
<evidence type="ECO:0000256" key="2">
    <source>
        <dbReference type="ARBA" id="ARBA00008483"/>
    </source>
</evidence>
<protein>
    <submittedName>
        <fullName evidence="9">NADH-quinone oxidoreductase subunit L</fullName>
    </submittedName>
</protein>
<proteinExistence type="inferred from homology"/>
<dbReference type="InterPro" id="IPR001516">
    <property type="entry name" value="Proton_antipo_N"/>
</dbReference>
<dbReference type="GO" id="GO:0015990">
    <property type="term" value="P:electron transport coupled proton transport"/>
    <property type="evidence" value="ECO:0007669"/>
    <property type="project" value="TreeGrafter"/>
</dbReference>